<keyword evidence="3" id="KW-1185">Reference proteome</keyword>
<organism evidence="2 3">
    <name type="scientific">Pseudonocardia hierapolitana</name>
    <dbReference type="NCBI Taxonomy" id="1128676"/>
    <lineage>
        <taxon>Bacteria</taxon>
        <taxon>Bacillati</taxon>
        <taxon>Actinomycetota</taxon>
        <taxon>Actinomycetes</taxon>
        <taxon>Pseudonocardiales</taxon>
        <taxon>Pseudonocardiaceae</taxon>
        <taxon>Pseudonocardia</taxon>
    </lineage>
</organism>
<evidence type="ECO:0000313" key="2">
    <source>
        <dbReference type="EMBL" id="TWF76800.1"/>
    </source>
</evidence>
<protein>
    <submittedName>
        <fullName evidence="2">Heparin binding hemagglutinin HbhA</fullName>
    </submittedName>
</protein>
<name>A0A561SPK5_9PSEU</name>
<evidence type="ECO:0000256" key="1">
    <source>
        <dbReference type="SAM" id="MobiDB-lite"/>
    </source>
</evidence>
<feature type="region of interest" description="Disordered" evidence="1">
    <location>
        <begin position="165"/>
        <end position="246"/>
    </location>
</feature>
<feature type="compositionally biased region" description="Polar residues" evidence="1">
    <location>
        <begin position="165"/>
        <end position="176"/>
    </location>
</feature>
<dbReference type="RefSeq" id="WP_147256088.1">
    <property type="nucleotide sequence ID" value="NZ_VIWU01000001.1"/>
</dbReference>
<comment type="caution">
    <text evidence="2">The sequence shown here is derived from an EMBL/GenBank/DDBJ whole genome shotgun (WGS) entry which is preliminary data.</text>
</comment>
<accession>A0A561SPK5</accession>
<dbReference type="EMBL" id="VIWU01000001">
    <property type="protein sequence ID" value="TWF76800.1"/>
    <property type="molecule type" value="Genomic_DNA"/>
</dbReference>
<dbReference type="Proteomes" id="UP000321261">
    <property type="component" value="Unassembled WGS sequence"/>
</dbReference>
<proteinExistence type="predicted"/>
<dbReference type="OrthoDB" id="5189864at2"/>
<feature type="compositionally biased region" description="Polar residues" evidence="1">
    <location>
        <begin position="235"/>
        <end position="246"/>
    </location>
</feature>
<reference evidence="2 3" key="1">
    <citation type="submission" date="2019-06" db="EMBL/GenBank/DDBJ databases">
        <title>Sequencing the genomes of 1000 actinobacteria strains.</title>
        <authorList>
            <person name="Klenk H.-P."/>
        </authorList>
    </citation>
    <scope>NUCLEOTIDE SEQUENCE [LARGE SCALE GENOMIC DNA]</scope>
    <source>
        <strain evidence="2 3">DSM 45671</strain>
    </source>
</reference>
<gene>
    <name evidence="2" type="ORF">FHX44_112695</name>
</gene>
<dbReference type="AlphaFoldDB" id="A0A561SPK5"/>
<sequence length="246" mass="25909">MAVDLPTTADVRKARHDAAKAAAERAEAARTPLFAVLGAGERAVSAVSKAVVAARTQAEGVQHRVAELPQHLNGEELRKTVAELREQAGKAYAGFAEQGEQTWGRIRKQPQVKEALARLEAYTGKLDSRVDDIVDDARDATEKALAAVSTQTRSTGERIAKATQRFSGRTASTVTETSKDASKTVAQAGAEAAETISEAGTEAARETRSTTRRAANRTAPKPETASGVSKPAARRTNSANGSKSSS</sequence>
<evidence type="ECO:0000313" key="3">
    <source>
        <dbReference type="Proteomes" id="UP000321261"/>
    </source>
</evidence>